<dbReference type="SUPFAM" id="SSF53098">
    <property type="entry name" value="Ribonuclease H-like"/>
    <property type="match status" value="1"/>
</dbReference>
<comment type="subcellular location">
    <subcellularLocation>
        <location evidence="1">Nucleus</location>
    </subcellularLocation>
</comment>
<dbReference type="GO" id="GO:0033554">
    <property type="term" value="P:cellular response to stress"/>
    <property type="evidence" value="ECO:0007669"/>
    <property type="project" value="UniProtKB-ARBA"/>
</dbReference>
<evidence type="ECO:0000256" key="3">
    <source>
        <dbReference type="ARBA" id="ARBA00022679"/>
    </source>
</evidence>
<dbReference type="CDD" id="cd05776">
    <property type="entry name" value="DNA_polB_alpha_exo"/>
    <property type="match status" value="1"/>
</dbReference>
<dbReference type="Gene3D" id="6.10.10.100">
    <property type="match status" value="1"/>
</dbReference>
<dbReference type="GO" id="GO:1902975">
    <property type="term" value="P:mitotic DNA replication initiation"/>
    <property type="evidence" value="ECO:0007669"/>
    <property type="project" value="InterPro"/>
</dbReference>
<evidence type="ECO:0000256" key="11">
    <source>
        <dbReference type="ARBA" id="ARBA00023242"/>
    </source>
</evidence>
<dbReference type="Pfam" id="PF00136">
    <property type="entry name" value="DNA_pol_B"/>
    <property type="match status" value="1"/>
</dbReference>
<evidence type="ECO:0000256" key="5">
    <source>
        <dbReference type="ARBA" id="ARBA00022705"/>
    </source>
</evidence>
<dbReference type="NCBIfam" id="TIGR00592">
    <property type="entry name" value="pol2"/>
    <property type="match status" value="1"/>
</dbReference>
<dbReference type="InterPro" id="IPR006133">
    <property type="entry name" value="DNA-dir_DNA_pol_B_exonuc"/>
</dbReference>
<dbReference type="Proteomes" id="UP000242414">
    <property type="component" value="Unassembled WGS sequence"/>
</dbReference>
<dbReference type="SUPFAM" id="SSF56672">
    <property type="entry name" value="DNA/RNA polymerases"/>
    <property type="match status" value="1"/>
</dbReference>
<keyword evidence="6" id="KW-0479">Metal-binding</keyword>
<evidence type="ECO:0000256" key="1">
    <source>
        <dbReference type="ARBA" id="ARBA00004123"/>
    </source>
</evidence>
<evidence type="ECO:0000256" key="12">
    <source>
        <dbReference type="RuleBase" id="RU000442"/>
    </source>
</evidence>
<evidence type="ECO:0000256" key="8">
    <source>
        <dbReference type="ARBA" id="ARBA00022833"/>
    </source>
</evidence>
<feature type="domain" description="DNA-directed DNA polymerase family B exonuclease" evidence="15">
    <location>
        <begin position="399"/>
        <end position="651"/>
    </location>
</feature>
<dbReference type="GO" id="GO:0006272">
    <property type="term" value="P:leading strand elongation"/>
    <property type="evidence" value="ECO:0007669"/>
    <property type="project" value="TreeGrafter"/>
</dbReference>
<evidence type="ECO:0000256" key="2">
    <source>
        <dbReference type="ARBA" id="ARBA00005755"/>
    </source>
</evidence>
<dbReference type="InterPro" id="IPR036397">
    <property type="entry name" value="RNaseH_sf"/>
</dbReference>
<feature type="region of interest" description="Disordered" evidence="13">
    <location>
        <begin position="1"/>
        <end position="29"/>
    </location>
</feature>
<dbReference type="InterPro" id="IPR023211">
    <property type="entry name" value="DNA_pol_palm_dom_sf"/>
</dbReference>
<feature type="compositionally biased region" description="Polar residues" evidence="13">
    <location>
        <begin position="91"/>
        <end position="112"/>
    </location>
</feature>
<comment type="catalytic activity">
    <reaction evidence="12">
        <text>DNA(n) + a 2'-deoxyribonucleoside 5'-triphosphate = DNA(n+1) + diphosphate</text>
        <dbReference type="Rhea" id="RHEA:22508"/>
        <dbReference type="Rhea" id="RHEA-COMP:17339"/>
        <dbReference type="Rhea" id="RHEA-COMP:17340"/>
        <dbReference type="ChEBI" id="CHEBI:33019"/>
        <dbReference type="ChEBI" id="CHEBI:61560"/>
        <dbReference type="ChEBI" id="CHEBI:173112"/>
        <dbReference type="EC" id="2.7.7.7"/>
    </reaction>
</comment>
<dbReference type="InterPro" id="IPR045846">
    <property type="entry name" value="POLBc_alpha"/>
</dbReference>
<dbReference type="InterPro" id="IPR012337">
    <property type="entry name" value="RNaseH-like_sf"/>
</dbReference>
<dbReference type="InterPro" id="IPR017964">
    <property type="entry name" value="DNA-dir_DNA_pol_B_CS"/>
</dbReference>
<dbReference type="InterPro" id="IPR038256">
    <property type="entry name" value="Pol_alpha_znc_sf"/>
</dbReference>
<comment type="similarity">
    <text evidence="2 12">Belongs to the DNA polymerase type-B family.</text>
</comment>
<dbReference type="GO" id="GO:0003887">
    <property type="term" value="F:DNA-directed DNA polymerase activity"/>
    <property type="evidence" value="ECO:0007669"/>
    <property type="project" value="UniProtKB-KW"/>
</dbReference>
<dbReference type="GO" id="GO:0000166">
    <property type="term" value="F:nucleotide binding"/>
    <property type="evidence" value="ECO:0007669"/>
    <property type="project" value="InterPro"/>
</dbReference>
<keyword evidence="5 12" id="KW-0235">DNA replication</keyword>
<dbReference type="PRINTS" id="PR00106">
    <property type="entry name" value="DNAPOLB"/>
</dbReference>
<evidence type="ECO:0000256" key="10">
    <source>
        <dbReference type="ARBA" id="ARBA00023125"/>
    </source>
</evidence>
<keyword evidence="3 12" id="KW-0808">Transferase</keyword>
<dbReference type="GO" id="GO:0006273">
    <property type="term" value="P:lagging strand elongation"/>
    <property type="evidence" value="ECO:0007669"/>
    <property type="project" value="TreeGrafter"/>
</dbReference>
<feature type="compositionally biased region" description="Basic and acidic residues" evidence="13">
    <location>
        <begin position="143"/>
        <end position="158"/>
    </location>
</feature>
<dbReference type="SMART" id="SM00486">
    <property type="entry name" value="POLBc"/>
    <property type="match status" value="1"/>
</dbReference>
<dbReference type="PANTHER" id="PTHR45861">
    <property type="entry name" value="DNA POLYMERASE ALPHA CATALYTIC SUBUNIT"/>
    <property type="match status" value="1"/>
</dbReference>
<dbReference type="Gene3D" id="2.40.50.730">
    <property type="match status" value="1"/>
</dbReference>
<evidence type="ECO:0000256" key="7">
    <source>
        <dbReference type="ARBA" id="ARBA00022771"/>
    </source>
</evidence>
<dbReference type="PANTHER" id="PTHR45861:SF1">
    <property type="entry name" value="DNA POLYMERASE ALPHA CATALYTIC SUBUNIT"/>
    <property type="match status" value="1"/>
</dbReference>
<dbReference type="InterPro" id="IPR006172">
    <property type="entry name" value="DNA-dir_DNA_pol_B"/>
</dbReference>
<sequence length="1393" mass="160378">MSQASRTERDNRLKKLRDSIRSKTKTKAAENVDDLYEEVDDYRLTQDDEAFVEDDDKGGYIDNGEEEEYEYSDEYETETTCSGKRKRMTKQKQQAPVKPSQQINKFFSSSLIKKQTAKQPTKPKPVDAAESDDFLNDLLSEFKAPKPERKMPLQREKPAPLPRLHRAPPVRSSEPVQTARTPSPVYIKPEPEMPVADFGDDDMMLDDIKVEDIEQIESKSTFSMEATTELKPGLQSWKDADMNMVDTFVQDTIKEENQTMNIFEQDGHVRMWWYDAYERKEKGYVYLFGKVLNKDTKRYVSCCVTVKNIERNLFVLPRPFLLDDNGKETDQEVDIADVYAEVSDLFSKRRITKFASKKVTRKYAFELPDVPAESDYLKVLYDYEQPSLTGNETGRTFSHIFGTNTGPLEHFLVKRDIMGPCWLDVQSPQMSKTSETWCKVEITVDDPKTVNPLVDETGNRPINIPPLTVMSLCLRTILNSKKNTNEIVAASALVCNQVQIDDTKTLEDQQKMRFTVVRQLDNRPYPAGLVETLANEKKKAGGFSAQVERTEAALLNYLIARIHMCDPDIIVGHNFSGFDLDVLLHRMKALNIQHWHKLGRLKRKNWPKLQAGAGGAGESTFQEKMIMSGRLVCDTYLASKDLIRSKSYRLTDLAQSQLKIVREDIEFGKSEQYYETSDKLLHFLKHCSFDTYLSMSLTFKLQILPLTHQLTTLAGNLWARTMTGARAERNEYLLLHEFHKAKYICPDKSFGNKDTAIVQAVEQDEDEDAVKEASTVKKSGRRKPAYAGGLVLEPKKGFYDRYVLLLDFNSLYPSIIQEYNVCFTTVDRSTLQQQKTEENNQEEKVPEIPGDSLPEGILPRILKTLVDRRRQVKSAMKGEKSEAKYNQLDIRQKALKLTANSMYGCLGFTYSRFYAKPLAMLITFKGREILQNTVNLARSLDMNVIYGDTDSIMVYTNQSDLNEVKKMGNLLRKQVNHHYKLLEIGIDGYFKHMLLLKKKKYAALLVEEKENGELVETIETKGLDLVRRDWCDLSHDVSSRVLELILSDKERDEVINEIYTYLEVTVERIRQGDIPLEKYVINKQLTKRPQDYADAKSQPHVQVALRMLAAGQNVKSGDTVPYVICKVDEETSGDKRGSALRAYHPDAVIKNNMQLDIEWYLQQQVHPPLTRLCSPIEGTDPVRLAECLGLDTSRYHHYQGDNNDQELMTLDSQLSDEERFKSSERLQLECNHCDQKFEYDGILRQVDGRIECGLECVHCHQLINPGSFKAQLIMCIRAFINRYYQGWLICDDATCRNRTRMVSVFGRRCLIDTCRGTMSREYTEKQLYTQLLYFYSLFDPVKEKNKLSIGQDQDEAIINKHFNLLLAYQSIVNEYLERSGYRYVNLSKLLLAI</sequence>
<dbReference type="GO" id="GO:0003697">
    <property type="term" value="F:single-stranded DNA binding"/>
    <property type="evidence" value="ECO:0007669"/>
    <property type="project" value="TreeGrafter"/>
</dbReference>
<evidence type="ECO:0000259" key="15">
    <source>
        <dbReference type="Pfam" id="PF03104"/>
    </source>
</evidence>
<feature type="region of interest" description="Disordered" evidence="13">
    <location>
        <begin position="54"/>
        <end position="193"/>
    </location>
</feature>
<proteinExistence type="inferred from homology"/>
<dbReference type="EMBL" id="KV921866">
    <property type="protein sequence ID" value="ORE10372.1"/>
    <property type="molecule type" value="Genomic_DNA"/>
</dbReference>
<dbReference type="GO" id="GO:0003688">
    <property type="term" value="F:DNA replication origin binding"/>
    <property type="evidence" value="ECO:0007669"/>
    <property type="project" value="TreeGrafter"/>
</dbReference>
<feature type="domain" description="DNA-directed DNA polymerase family B multifunctional" evidence="14">
    <location>
        <begin position="717"/>
        <end position="1176"/>
    </location>
</feature>
<keyword evidence="8" id="KW-0862">Zinc</keyword>
<dbReference type="InterPro" id="IPR015088">
    <property type="entry name" value="Znf_DNA-dir_DNA_pol_B_alpha"/>
</dbReference>
<keyword evidence="9 12" id="KW-0239">DNA-directed DNA polymerase</keyword>
<keyword evidence="7" id="KW-0863">Zinc-finger</keyword>
<evidence type="ECO:0000256" key="4">
    <source>
        <dbReference type="ARBA" id="ARBA00022695"/>
    </source>
</evidence>
<dbReference type="FunFam" id="1.10.132.60:FF:000004">
    <property type="entry name" value="DNA polymerase"/>
    <property type="match status" value="1"/>
</dbReference>
<feature type="domain" description="Zinc finger DNA-directed DNA polymerase family B alpha" evidence="16">
    <location>
        <begin position="1212"/>
        <end position="1389"/>
    </location>
</feature>
<dbReference type="GO" id="GO:0008270">
    <property type="term" value="F:zinc ion binding"/>
    <property type="evidence" value="ECO:0007669"/>
    <property type="project" value="UniProtKB-KW"/>
</dbReference>
<dbReference type="Gene3D" id="1.10.132.60">
    <property type="entry name" value="DNA polymerase family B, C-terminal domain"/>
    <property type="match status" value="1"/>
</dbReference>
<dbReference type="Gene3D" id="3.30.420.10">
    <property type="entry name" value="Ribonuclease H-like superfamily/Ribonuclease H"/>
    <property type="match status" value="1"/>
</dbReference>
<dbReference type="PROSITE" id="PS00116">
    <property type="entry name" value="DNA_POLYMERASE_B"/>
    <property type="match status" value="1"/>
</dbReference>
<keyword evidence="11" id="KW-0539">Nucleus</keyword>
<organism evidence="17">
    <name type="scientific">Rhizopus microsporus var. microsporus</name>
    <dbReference type="NCBI Taxonomy" id="86635"/>
    <lineage>
        <taxon>Eukaryota</taxon>
        <taxon>Fungi</taxon>
        <taxon>Fungi incertae sedis</taxon>
        <taxon>Mucoromycota</taxon>
        <taxon>Mucoromycotina</taxon>
        <taxon>Mucoromycetes</taxon>
        <taxon>Mucorales</taxon>
        <taxon>Mucorineae</taxon>
        <taxon>Rhizopodaceae</taxon>
        <taxon>Rhizopus</taxon>
    </lineage>
</organism>
<dbReference type="CDD" id="cd05532">
    <property type="entry name" value="POLBc_alpha"/>
    <property type="match status" value="1"/>
</dbReference>
<accession>A0A1X0REF5</accession>
<dbReference type="GO" id="GO:0005658">
    <property type="term" value="C:alpha DNA polymerase:primase complex"/>
    <property type="evidence" value="ECO:0007669"/>
    <property type="project" value="UniProtKB-ARBA"/>
</dbReference>
<dbReference type="Gene3D" id="1.10.3200.20">
    <property type="entry name" value="DNA Polymerase alpha, zinc finger"/>
    <property type="match status" value="1"/>
</dbReference>
<dbReference type="Pfam" id="PF08996">
    <property type="entry name" value="zf-DNA_Pol"/>
    <property type="match status" value="1"/>
</dbReference>
<dbReference type="OrthoDB" id="6755010at2759"/>
<dbReference type="Gene3D" id="3.30.70.2820">
    <property type="match status" value="1"/>
</dbReference>
<dbReference type="InterPro" id="IPR043502">
    <property type="entry name" value="DNA/RNA_pol_sf"/>
</dbReference>
<feature type="compositionally biased region" description="Acidic residues" evidence="13">
    <location>
        <begin position="63"/>
        <end position="77"/>
    </location>
</feature>
<reference evidence="17" key="1">
    <citation type="journal article" date="2016" name="Proc. Natl. Acad. Sci. U.S.A.">
        <title>Lipid metabolic changes in an early divergent fungus govern the establishment of a mutualistic symbiosis with endobacteria.</title>
        <authorList>
            <person name="Lastovetsky O.A."/>
            <person name="Gaspar M.L."/>
            <person name="Mondo S.J."/>
            <person name="LaButti K.M."/>
            <person name="Sandor L."/>
            <person name="Grigoriev I.V."/>
            <person name="Henry S.A."/>
            <person name="Pawlowska T.E."/>
        </authorList>
    </citation>
    <scope>NUCLEOTIDE SEQUENCE [LARGE SCALE GENOMIC DNA]</scope>
    <source>
        <strain evidence="17">ATCC 52814</strain>
    </source>
</reference>
<dbReference type="Gene3D" id="3.90.1600.10">
    <property type="entry name" value="Palm domain of DNA polymerase"/>
    <property type="match status" value="1"/>
</dbReference>
<evidence type="ECO:0000259" key="14">
    <source>
        <dbReference type="Pfam" id="PF00136"/>
    </source>
</evidence>
<evidence type="ECO:0000313" key="17">
    <source>
        <dbReference type="EMBL" id="ORE10372.1"/>
    </source>
</evidence>
<dbReference type="GO" id="GO:0003682">
    <property type="term" value="F:chromatin binding"/>
    <property type="evidence" value="ECO:0007669"/>
    <property type="project" value="TreeGrafter"/>
</dbReference>
<dbReference type="InterPro" id="IPR042087">
    <property type="entry name" value="DNA_pol_B_thumb"/>
</dbReference>
<evidence type="ECO:0000256" key="6">
    <source>
        <dbReference type="ARBA" id="ARBA00022723"/>
    </source>
</evidence>
<evidence type="ECO:0000256" key="9">
    <source>
        <dbReference type="ARBA" id="ARBA00022932"/>
    </source>
</evidence>
<feature type="compositionally biased region" description="Basic and acidic residues" evidence="13">
    <location>
        <begin position="1"/>
        <end position="21"/>
    </location>
</feature>
<protein>
    <recommendedName>
        <fullName evidence="12">DNA polymerase</fullName>
        <ecNumber evidence="12">2.7.7.7</ecNumber>
    </recommendedName>
</protein>
<dbReference type="Pfam" id="PF03104">
    <property type="entry name" value="DNA_pol_B_exo1"/>
    <property type="match status" value="1"/>
</dbReference>
<keyword evidence="10 12" id="KW-0238">DNA-binding</keyword>
<dbReference type="FunFam" id="1.10.287.690:FF:000003">
    <property type="entry name" value="DNA polymerase"/>
    <property type="match status" value="1"/>
</dbReference>
<dbReference type="FunFam" id="3.30.70.2820:FF:000001">
    <property type="entry name" value="DNA polymerase"/>
    <property type="match status" value="1"/>
</dbReference>
<dbReference type="VEuPathDB" id="FungiDB:BCV72DRAFT_26261"/>
<dbReference type="InterPro" id="IPR006134">
    <property type="entry name" value="DNA-dir_DNA_pol_B_multi_dom"/>
</dbReference>
<gene>
    <name evidence="17" type="ORF">BCV72DRAFT_26261</name>
</gene>
<dbReference type="Gene3D" id="1.10.287.690">
    <property type="entry name" value="Helix hairpin bin"/>
    <property type="match status" value="1"/>
</dbReference>
<dbReference type="EC" id="2.7.7.7" evidence="12"/>
<evidence type="ECO:0000256" key="13">
    <source>
        <dbReference type="SAM" id="MobiDB-lite"/>
    </source>
</evidence>
<evidence type="ECO:0000259" key="16">
    <source>
        <dbReference type="Pfam" id="PF08996"/>
    </source>
</evidence>
<name>A0A1X0REF5_RHIZD</name>
<keyword evidence="4 12" id="KW-0548">Nucleotidyltransferase</keyword>